<evidence type="ECO:0000256" key="1">
    <source>
        <dbReference type="ARBA" id="ARBA00007637"/>
    </source>
</evidence>
<gene>
    <name evidence="3" type="ORF">METZ01_LOCUS429233</name>
</gene>
<name>A0A382Y012_9ZZZZ</name>
<evidence type="ECO:0000259" key="2">
    <source>
        <dbReference type="Pfam" id="PF01370"/>
    </source>
</evidence>
<dbReference type="Gene3D" id="3.40.50.720">
    <property type="entry name" value="NAD(P)-binding Rossmann-like Domain"/>
    <property type="match status" value="1"/>
</dbReference>
<protein>
    <recommendedName>
        <fullName evidence="2">NAD-dependent epimerase/dehydratase domain-containing protein</fullName>
    </recommendedName>
</protein>
<proteinExistence type="inferred from homology"/>
<dbReference type="Pfam" id="PF01370">
    <property type="entry name" value="Epimerase"/>
    <property type="match status" value="1"/>
</dbReference>
<dbReference type="AlphaFoldDB" id="A0A382Y012"/>
<dbReference type="SUPFAM" id="SSF51735">
    <property type="entry name" value="NAD(P)-binding Rossmann-fold domains"/>
    <property type="match status" value="1"/>
</dbReference>
<comment type="similarity">
    <text evidence="1">Belongs to the NAD(P)-dependent epimerase/dehydratase family.</text>
</comment>
<dbReference type="PANTHER" id="PTHR43000">
    <property type="entry name" value="DTDP-D-GLUCOSE 4,6-DEHYDRATASE-RELATED"/>
    <property type="match status" value="1"/>
</dbReference>
<dbReference type="EMBL" id="UINC01171687">
    <property type="protein sequence ID" value="SVD76379.1"/>
    <property type="molecule type" value="Genomic_DNA"/>
</dbReference>
<dbReference type="InterPro" id="IPR036291">
    <property type="entry name" value="NAD(P)-bd_dom_sf"/>
</dbReference>
<reference evidence="3" key="1">
    <citation type="submission" date="2018-05" db="EMBL/GenBank/DDBJ databases">
        <authorList>
            <person name="Lanie J.A."/>
            <person name="Ng W.-L."/>
            <person name="Kazmierczak K.M."/>
            <person name="Andrzejewski T.M."/>
            <person name="Davidsen T.M."/>
            <person name="Wayne K.J."/>
            <person name="Tettelin H."/>
            <person name="Glass J.I."/>
            <person name="Rusch D."/>
            <person name="Podicherti R."/>
            <person name="Tsui H.-C.T."/>
            <person name="Winkler M.E."/>
        </authorList>
    </citation>
    <scope>NUCLEOTIDE SEQUENCE</scope>
</reference>
<dbReference type="InterPro" id="IPR001509">
    <property type="entry name" value="Epimerase_deHydtase"/>
</dbReference>
<organism evidence="3">
    <name type="scientific">marine metagenome</name>
    <dbReference type="NCBI Taxonomy" id="408172"/>
    <lineage>
        <taxon>unclassified sequences</taxon>
        <taxon>metagenomes</taxon>
        <taxon>ecological metagenomes</taxon>
    </lineage>
</organism>
<feature type="non-terminal residue" evidence="3">
    <location>
        <position position="60"/>
    </location>
</feature>
<feature type="domain" description="NAD-dependent epimerase/dehydratase" evidence="2">
    <location>
        <begin position="3"/>
        <end position="55"/>
    </location>
</feature>
<sequence>MRVLVTGGLGFIGSALIRHLIKNTEHTVLNIDKKTYAAMPEALAEIENDRNYMFEIIDIT</sequence>
<accession>A0A382Y012</accession>
<evidence type="ECO:0000313" key="3">
    <source>
        <dbReference type="EMBL" id="SVD76379.1"/>
    </source>
</evidence>